<sequence>MNPKTPPPADCSDSDNNSSIIQFPDDADLISQPDIESLRRLSDHLLSLHQSPDFDFFADACIVVGGKEFPVHRCLLSARSPFFRDFFVKKEKTTASDPIRVEMKELVGEIVVGFEAFSLVVEYLYSGRLGQISKDACLCVDEECSHAGCRPAVDFMLEVLSASFVFNISELVSLFQRHLLDILDKVAIDDIPVILSVANFCCRQCEKLVIRCIEIVVKSNIEIVTLEKCLAPNIVKKVLAGRQNLSLQGVEIPSPPGKHEMKIYQALDSDDIELVKMLLKEGHTSLDDAHALHYAVAHCDAKITMELLDLDPLDVNHRNLRGYSVLHVAAMRREAKIIISLLTKGARPSDLTLDGRKAAQISKRLTKSVDYYTTTMDGKEKGSPDEGRLCIGILEHAERRNPLMGEAFSLEMAGNDQRGRLLYLENRVALAKMKFPREAKVAMDIAGVEGTMEFTLCPIANQRSAVDLNKAPNYEELLARIKALSRTVEVGKSFFPLCSAVLDKLMDDDLTDFASSEQMKTYLELHDIVNRDLSADKEKLGKSALSPASSTASAGPARKRSRVRA</sequence>
<dbReference type="SUPFAM" id="SSF48403">
    <property type="entry name" value="Ankyrin repeat"/>
    <property type="match status" value="1"/>
</dbReference>
<dbReference type="InterPro" id="IPR036770">
    <property type="entry name" value="Ankyrin_rpt-contain_sf"/>
</dbReference>
<comment type="similarity">
    <text evidence="3">Belongs to the plant 'ANKYRIN-BTB/POZ' family. 'NPR1-like' subfamily.</text>
</comment>
<evidence type="ECO:0000256" key="5">
    <source>
        <dbReference type="PROSITE-ProRule" id="PRU01391"/>
    </source>
</evidence>
<dbReference type="InterPro" id="IPR002110">
    <property type="entry name" value="Ankyrin_rpt"/>
</dbReference>
<evidence type="ECO:0000256" key="4">
    <source>
        <dbReference type="PROSITE-ProRule" id="PRU00023"/>
    </source>
</evidence>
<dbReference type="PROSITE" id="PS50088">
    <property type="entry name" value="ANK_REPEAT"/>
    <property type="match status" value="1"/>
</dbReference>
<dbReference type="Gene3D" id="1.25.40.20">
    <property type="entry name" value="Ankyrin repeat-containing domain"/>
    <property type="match status" value="1"/>
</dbReference>
<dbReference type="InterPro" id="IPR000210">
    <property type="entry name" value="BTB/POZ_dom"/>
</dbReference>
<dbReference type="GO" id="GO:0005737">
    <property type="term" value="C:cytoplasm"/>
    <property type="evidence" value="ECO:0007669"/>
    <property type="project" value="TreeGrafter"/>
</dbReference>
<keyword evidence="5" id="KW-0862">Zinc</keyword>
<proteinExistence type="inferred from homology"/>
<keyword evidence="5" id="KW-0863">Zinc-finger</keyword>
<feature type="compositionally biased region" description="Low complexity" evidence="6">
    <location>
        <begin position="543"/>
        <end position="556"/>
    </location>
</feature>
<evidence type="ECO:0000313" key="10">
    <source>
        <dbReference type="Proteomes" id="UP001418222"/>
    </source>
</evidence>
<dbReference type="PROSITE" id="PS52046">
    <property type="entry name" value="ZF_C2HC_NPR"/>
    <property type="match status" value="1"/>
</dbReference>
<feature type="repeat" description="ANK" evidence="4">
    <location>
        <begin position="321"/>
        <end position="346"/>
    </location>
</feature>
<name>A0AAP0G3S1_9ASPA</name>
<gene>
    <name evidence="9" type="primary">NPR1</name>
    <name evidence="9" type="ORF">KSP39_PZI013677</name>
</gene>
<dbReference type="Pfam" id="PF12796">
    <property type="entry name" value="Ank_2"/>
    <property type="match status" value="1"/>
</dbReference>
<evidence type="ECO:0000256" key="3">
    <source>
        <dbReference type="ARBA" id="ARBA00044947"/>
    </source>
</evidence>
<dbReference type="SMART" id="SM00248">
    <property type="entry name" value="ANK"/>
    <property type="match status" value="2"/>
</dbReference>
<comment type="caution">
    <text evidence="5">Lacks conserved residue(s) required for the propagation of feature annotation.</text>
</comment>
<dbReference type="PANTHER" id="PTHR46475">
    <property type="entry name" value="REGULATORY PROTEIN NPR3"/>
    <property type="match status" value="1"/>
</dbReference>
<dbReference type="EMBL" id="JBBWWQ010000011">
    <property type="protein sequence ID" value="KAK8935970.1"/>
    <property type="molecule type" value="Genomic_DNA"/>
</dbReference>
<dbReference type="Proteomes" id="UP001418222">
    <property type="component" value="Unassembled WGS sequence"/>
</dbReference>
<comment type="caution">
    <text evidence="9">The sequence shown here is derived from an EMBL/GenBank/DDBJ whole genome shotgun (WGS) entry which is preliminary data.</text>
</comment>
<organism evidence="9 10">
    <name type="scientific">Platanthera zijinensis</name>
    <dbReference type="NCBI Taxonomy" id="2320716"/>
    <lineage>
        <taxon>Eukaryota</taxon>
        <taxon>Viridiplantae</taxon>
        <taxon>Streptophyta</taxon>
        <taxon>Embryophyta</taxon>
        <taxon>Tracheophyta</taxon>
        <taxon>Spermatophyta</taxon>
        <taxon>Magnoliopsida</taxon>
        <taxon>Liliopsida</taxon>
        <taxon>Asparagales</taxon>
        <taxon>Orchidaceae</taxon>
        <taxon>Orchidoideae</taxon>
        <taxon>Orchideae</taxon>
        <taxon>Orchidinae</taxon>
        <taxon>Platanthera</taxon>
    </lineage>
</organism>
<dbReference type="PANTHER" id="PTHR46475:SF1">
    <property type="entry name" value="REGULATORY PROTEIN NPR2"/>
    <property type="match status" value="1"/>
</dbReference>
<reference evidence="9 10" key="1">
    <citation type="journal article" date="2022" name="Nat. Plants">
        <title>Genomes of leafy and leafless Platanthera orchids illuminate the evolution of mycoheterotrophy.</title>
        <authorList>
            <person name="Li M.H."/>
            <person name="Liu K.W."/>
            <person name="Li Z."/>
            <person name="Lu H.C."/>
            <person name="Ye Q.L."/>
            <person name="Zhang D."/>
            <person name="Wang J.Y."/>
            <person name="Li Y.F."/>
            <person name="Zhong Z.M."/>
            <person name="Liu X."/>
            <person name="Yu X."/>
            <person name="Liu D.K."/>
            <person name="Tu X.D."/>
            <person name="Liu B."/>
            <person name="Hao Y."/>
            <person name="Liao X.Y."/>
            <person name="Jiang Y.T."/>
            <person name="Sun W.H."/>
            <person name="Chen J."/>
            <person name="Chen Y.Q."/>
            <person name="Ai Y."/>
            <person name="Zhai J.W."/>
            <person name="Wu S.S."/>
            <person name="Zhou Z."/>
            <person name="Hsiao Y.Y."/>
            <person name="Wu W.L."/>
            <person name="Chen Y.Y."/>
            <person name="Lin Y.F."/>
            <person name="Hsu J.L."/>
            <person name="Li C.Y."/>
            <person name="Wang Z.W."/>
            <person name="Zhao X."/>
            <person name="Zhong W.Y."/>
            <person name="Ma X.K."/>
            <person name="Ma L."/>
            <person name="Huang J."/>
            <person name="Chen G.Z."/>
            <person name="Huang M.Z."/>
            <person name="Huang L."/>
            <person name="Peng D.H."/>
            <person name="Luo Y.B."/>
            <person name="Zou S.Q."/>
            <person name="Chen S.P."/>
            <person name="Lan S."/>
            <person name="Tsai W.C."/>
            <person name="Van de Peer Y."/>
            <person name="Liu Z.J."/>
        </authorList>
    </citation>
    <scope>NUCLEOTIDE SEQUENCE [LARGE SCALE GENOMIC DNA]</scope>
    <source>
        <strain evidence="9">Lor287</strain>
    </source>
</reference>
<comment type="pathway">
    <text evidence="1">Protein modification; protein ubiquitination.</text>
</comment>
<evidence type="ECO:0000256" key="2">
    <source>
        <dbReference type="ARBA" id="ARBA00022821"/>
    </source>
</evidence>
<evidence type="ECO:0000259" key="8">
    <source>
        <dbReference type="PROSITE" id="PS52046"/>
    </source>
</evidence>
<keyword evidence="2" id="KW-0611">Plant defense</keyword>
<dbReference type="PROSITE" id="PS50297">
    <property type="entry name" value="ANK_REP_REGION"/>
    <property type="match status" value="1"/>
</dbReference>
<keyword evidence="5" id="KW-0479">Metal-binding</keyword>
<evidence type="ECO:0000313" key="9">
    <source>
        <dbReference type="EMBL" id="KAK8935970.1"/>
    </source>
</evidence>
<dbReference type="AlphaFoldDB" id="A0AAP0G3S1"/>
<dbReference type="GO" id="GO:0050832">
    <property type="term" value="P:defense response to fungus"/>
    <property type="evidence" value="ECO:0007669"/>
    <property type="project" value="TreeGrafter"/>
</dbReference>
<feature type="domain" description="BTB" evidence="7">
    <location>
        <begin position="58"/>
        <end position="133"/>
    </location>
</feature>
<dbReference type="GO" id="GO:0008270">
    <property type="term" value="F:zinc ion binding"/>
    <property type="evidence" value="ECO:0007669"/>
    <property type="project" value="UniProtKB-KW"/>
</dbReference>
<feature type="region of interest" description="Disordered" evidence="6">
    <location>
        <begin position="540"/>
        <end position="565"/>
    </location>
</feature>
<dbReference type="SUPFAM" id="SSF54695">
    <property type="entry name" value="POZ domain"/>
    <property type="match status" value="1"/>
</dbReference>
<dbReference type="SMART" id="SM00225">
    <property type="entry name" value="BTB"/>
    <property type="match status" value="1"/>
</dbReference>
<dbReference type="GO" id="GO:0005634">
    <property type="term" value="C:nucleus"/>
    <property type="evidence" value="ECO:0007669"/>
    <property type="project" value="TreeGrafter"/>
</dbReference>
<dbReference type="GO" id="GO:0042742">
    <property type="term" value="P:defense response to bacterium"/>
    <property type="evidence" value="ECO:0007669"/>
    <property type="project" value="TreeGrafter"/>
</dbReference>
<evidence type="ECO:0000256" key="1">
    <source>
        <dbReference type="ARBA" id="ARBA00004906"/>
    </source>
</evidence>
<dbReference type="InterPro" id="IPR044292">
    <property type="entry name" value="NPR"/>
</dbReference>
<keyword evidence="4" id="KW-0040">ANK repeat</keyword>
<protein>
    <submittedName>
        <fullName evidence="9">Regulatory protein NPR1</fullName>
    </submittedName>
</protein>
<dbReference type="Gene3D" id="3.30.710.10">
    <property type="entry name" value="Potassium Channel Kv1.1, Chain A"/>
    <property type="match status" value="1"/>
</dbReference>
<dbReference type="PROSITE" id="PS50097">
    <property type="entry name" value="BTB"/>
    <property type="match status" value="1"/>
</dbReference>
<dbReference type="Pfam" id="PF00651">
    <property type="entry name" value="BTB"/>
    <property type="match status" value="1"/>
</dbReference>
<dbReference type="InterPro" id="IPR021094">
    <property type="entry name" value="NPR1/NIM1-like_C"/>
</dbReference>
<dbReference type="GO" id="GO:0009862">
    <property type="term" value="P:systemic acquired resistance, salicylic acid mediated signaling pathway"/>
    <property type="evidence" value="ECO:0007669"/>
    <property type="project" value="InterPro"/>
</dbReference>
<accession>A0AAP0G3S1</accession>
<dbReference type="InterPro" id="IPR057250">
    <property type="entry name" value="Znf_C2HC_NPR-type"/>
</dbReference>
<evidence type="ECO:0000259" key="7">
    <source>
        <dbReference type="PROSITE" id="PS50097"/>
    </source>
</evidence>
<evidence type="ECO:0000256" key="6">
    <source>
        <dbReference type="SAM" id="MobiDB-lite"/>
    </source>
</evidence>
<dbReference type="CDD" id="cd18310">
    <property type="entry name" value="BTB_POZ_NPR_plant"/>
    <property type="match status" value="1"/>
</dbReference>
<dbReference type="GO" id="GO:2000031">
    <property type="term" value="P:regulation of salicylic acid mediated signaling pathway"/>
    <property type="evidence" value="ECO:0007669"/>
    <property type="project" value="InterPro"/>
</dbReference>
<dbReference type="InterPro" id="IPR011333">
    <property type="entry name" value="SKP1/BTB/POZ_sf"/>
</dbReference>
<dbReference type="GO" id="GO:2000022">
    <property type="term" value="P:regulation of jasmonic acid mediated signaling pathway"/>
    <property type="evidence" value="ECO:0007669"/>
    <property type="project" value="InterPro"/>
</dbReference>
<dbReference type="Pfam" id="PF12313">
    <property type="entry name" value="NPR1_like_C"/>
    <property type="match status" value="1"/>
</dbReference>
<keyword evidence="10" id="KW-1185">Reference proteome</keyword>
<feature type="domain" description="C2HC NPR-type" evidence="8">
    <location>
        <begin position="136"/>
        <end position="150"/>
    </location>
</feature>